<dbReference type="PANTHER" id="PTHR36309:SF1">
    <property type="entry name" value="RNA-BINDING (RRM_RBD_RNP MOTIFS) FAMILY PROTEIN"/>
    <property type="match status" value="1"/>
</dbReference>
<dbReference type="Gene3D" id="3.30.70.330">
    <property type="match status" value="1"/>
</dbReference>
<dbReference type="AlphaFoldDB" id="A0A8T0IKG7"/>
<keyword evidence="1" id="KW-0175">Coiled coil</keyword>
<feature type="coiled-coil region" evidence="1">
    <location>
        <begin position="194"/>
        <end position="221"/>
    </location>
</feature>
<sequence length="230" mass="26280">MGTEAVKTGEEKWWDWVSPSHESLPDDASSHAKKQYFDELVKRCVLVESLSPLVTSQILLAAIDQFATVLGIKLLRPPHVEAKPTSAGVLPNYSGMAVVEMEKPQRAEVVVTQLREYMLMVGGMPRPARAQMAKALMLVDHPCNRKRVPANVKLVSYTDKSAPALLAKKRKAGEHMKAATYLRELQEREEDELHSKQERSYKDLKEKYQRIKDNQDLKELRIKYNMPIRR</sequence>
<accession>A0A8T0IKG7</accession>
<reference evidence="2" key="1">
    <citation type="submission" date="2020-06" db="EMBL/GenBank/DDBJ databases">
        <title>WGS assembly of Ceratodon purpureus strain R40.</title>
        <authorList>
            <person name="Carey S.B."/>
            <person name="Jenkins J."/>
            <person name="Shu S."/>
            <person name="Lovell J.T."/>
            <person name="Sreedasyam A."/>
            <person name="Maumus F."/>
            <person name="Tiley G.P."/>
            <person name="Fernandez-Pozo N."/>
            <person name="Barry K."/>
            <person name="Chen C."/>
            <person name="Wang M."/>
            <person name="Lipzen A."/>
            <person name="Daum C."/>
            <person name="Saski C.A."/>
            <person name="Payton A.C."/>
            <person name="Mcbreen J.C."/>
            <person name="Conrad R.E."/>
            <person name="Kollar L.M."/>
            <person name="Olsson S."/>
            <person name="Huttunen S."/>
            <person name="Landis J.B."/>
            <person name="Wickett N.J."/>
            <person name="Johnson M.G."/>
            <person name="Rensing S.A."/>
            <person name="Grimwood J."/>
            <person name="Schmutz J."/>
            <person name="Mcdaniel S.F."/>
        </authorList>
    </citation>
    <scope>NUCLEOTIDE SEQUENCE</scope>
    <source>
        <strain evidence="2">R40</strain>
    </source>
</reference>
<evidence type="ECO:0000313" key="3">
    <source>
        <dbReference type="Proteomes" id="UP000822688"/>
    </source>
</evidence>
<organism evidence="2 3">
    <name type="scientific">Ceratodon purpureus</name>
    <name type="common">Fire moss</name>
    <name type="synonym">Dicranum purpureum</name>
    <dbReference type="NCBI Taxonomy" id="3225"/>
    <lineage>
        <taxon>Eukaryota</taxon>
        <taxon>Viridiplantae</taxon>
        <taxon>Streptophyta</taxon>
        <taxon>Embryophyta</taxon>
        <taxon>Bryophyta</taxon>
        <taxon>Bryophytina</taxon>
        <taxon>Bryopsida</taxon>
        <taxon>Dicranidae</taxon>
        <taxon>Pseudoditrichales</taxon>
        <taxon>Ditrichaceae</taxon>
        <taxon>Ceratodon</taxon>
    </lineage>
</organism>
<gene>
    <name evidence="2" type="ORF">KC19_3G160500</name>
</gene>
<dbReference type="InterPro" id="IPR012677">
    <property type="entry name" value="Nucleotide-bd_a/b_plait_sf"/>
</dbReference>
<dbReference type="OrthoDB" id="1913496at2759"/>
<dbReference type="InterPro" id="IPR035979">
    <property type="entry name" value="RBD_domain_sf"/>
</dbReference>
<keyword evidence="3" id="KW-1185">Reference proteome</keyword>
<evidence type="ECO:0000256" key="1">
    <source>
        <dbReference type="SAM" id="Coils"/>
    </source>
</evidence>
<dbReference type="InterPro" id="IPR053316">
    <property type="entry name" value="Epigenetic_reg_gene_expr"/>
</dbReference>
<comment type="caution">
    <text evidence="2">The sequence shown here is derived from an EMBL/GenBank/DDBJ whole genome shotgun (WGS) entry which is preliminary data.</text>
</comment>
<evidence type="ECO:0000313" key="2">
    <source>
        <dbReference type="EMBL" id="KAG0583752.1"/>
    </source>
</evidence>
<dbReference type="Proteomes" id="UP000822688">
    <property type="component" value="Chromosome 3"/>
</dbReference>
<proteinExistence type="predicted"/>
<dbReference type="PANTHER" id="PTHR36309">
    <property type="entry name" value="RNA-BINDING (RRM/RBD/RNP MOTIFS) FAMILY PROTEIN"/>
    <property type="match status" value="1"/>
</dbReference>
<protein>
    <submittedName>
        <fullName evidence="2">Uncharacterized protein</fullName>
    </submittedName>
</protein>
<dbReference type="GO" id="GO:0003676">
    <property type="term" value="F:nucleic acid binding"/>
    <property type="evidence" value="ECO:0007669"/>
    <property type="project" value="InterPro"/>
</dbReference>
<dbReference type="SUPFAM" id="SSF54928">
    <property type="entry name" value="RNA-binding domain, RBD"/>
    <property type="match status" value="1"/>
</dbReference>
<name>A0A8T0IKG7_CERPU</name>
<dbReference type="EMBL" id="CM026423">
    <property type="protein sequence ID" value="KAG0583752.1"/>
    <property type="molecule type" value="Genomic_DNA"/>
</dbReference>